<evidence type="ECO:0000313" key="4">
    <source>
        <dbReference type="EMBL" id="KFJ06927.1"/>
    </source>
</evidence>
<evidence type="ECO:0000256" key="2">
    <source>
        <dbReference type="SAM" id="Phobius"/>
    </source>
</evidence>
<dbReference type="EMBL" id="JGZU01000006">
    <property type="protein sequence ID" value="KFJ06927.1"/>
    <property type="molecule type" value="Genomic_DNA"/>
</dbReference>
<feature type="transmembrane region" description="Helical" evidence="2">
    <location>
        <begin position="208"/>
        <end position="231"/>
    </location>
</feature>
<reference evidence="4 5" key="1">
    <citation type="submission" date="2014-03" db="EMBL/GenBank/DDBJ databases">
        <title>Genomics of Bifidobacteria.</title>
        <authorList>
            <person name="Ventura M."/>
            <person name="Milani C."/>
            <person name="Lugli G.A."/>
        </authorList>
    </citation>
    <scope>NUCLEOTIDE SEQUENCE [LARGE SCALE GENOMIC DNA]</scope>
    <source>
        <strain evidence="4 5">JCM 13495</strain>
    </source>
</reference>
<feature type="transmembrane region" description="Helical" evidence="2">
    <location>
        <begin position="12"/>
        <end position="35"/>
    </location>
</feature>
<accession>A0A087EGM6</accession>
<dbReference type="Proteomes" id="UP000029080">
    <property type="component" value="Unassembled WGS sequence"/>
</dbReference>
<dbReference type="STRING" id="356829.BITS_1490"/>
<feature type="compositionally biased region" description="Polar residues" evidence="1">
    <location>
        <begin position="405"/>
        <end position="421"/>
    </location>
</feature>
<gene>
    <name evidence="4" type="ORF">BITS_1490</name>
</gene>
<evidence type="ECO:0000259" key="3">
    <source>
        <dbReference type="Pfam" id="PF04892"/>
    </source>
</evidence>
<feature type="domain" description="VanZ-like" evidence="3">
    <location>
        <begin position="53"/>
        <end position="180"/>
    </location>
</feature>
<evidence type="ECO:0000256" key="1">
    <source>
        <dbReference type="SAM" id="MobiDB-lite"/>
    </source>
</evidence>
<feature type="transmembrane region" description="Helical" evidence="2">
    <location>
        <begin position="98"/>
        <end position="119"/>
    </location>
</feature>
<dbReference type="PANTHER" id="PTHR36834">
    <property type="entry name" value="MEMBRANE PROTEIN-RELATED"/>
    <property type="match status" value="1"/>
</dbReference>
<feature type="transmembrane region" description="Helical" evidence="2">
    <location>
        <begin position="257"/>
        <end position="277"/>
    </location>
</feature>
<dbReference type="RefSeq" id="WP_152571251.1">
    <property type="nucleotide sequence ID" value="NZ_JAXEUP010000072.1"/>
</dbReference>
<keyword evidence="2" id="KW-1133">Transmembrane helix</keyword>
<organism evidence="4 5">
    <name type="scientific">Bifidobacterium tsurumiense</name>
    <dbReference type="NCBI Taxonomy" id="356829"/>
    <lineage>
        <taxon>Bacteria</taxon>
        <taxon>Bacillati</taxon>
        <taxon>Actinomycetota</taxon>
        <taxon>Actinomycetes</taxon>
        <taxon>Bifidobacteriales</taxon>
        <taxon>Bifidobacteriaceae</taxon>
        <taxon>Bifidobacterium</taxon>
    </lineage>
</organism>
<proteinExistence type="predicted"/>
<dbReference type="OrthoDB" id="4822551at2"/>
<dbReference type="AlphaFoldDB" id="A0A087EGM6"/>
<dbReference type="Pfam" id="PF04892">
    <property type="entry name" value="VanZ"/>
    <property type="match status" value="1"/>
</dbReference>
<name>A0A087EGM6_9BIFI</name>
<evidence type="ECO:0000313" key="5">
    <source>
        <dbReference type="Proteomes" id="UP000029080"/>
    </source>
</evidence>
<feature type="transmembrane region" description="Helical" evidence="2">
    <location>
        <begin position="298"/>
        <end position="317"/>
    </location>
</feature>
<protein>
    <submittedName>
        <fullName evidence="4">VanZ-like protein</fullName>
    </submittedName>
</protein>
<dbReference type="InterPro" id="IPR053150">
    <property type="entry name" value="Teicoplanin_resist-assoc"/>
</dbReference>
<dbReference type="PANTHER" id="PTHR36834:SF1">
    <property type="entry name" value="INTEGRAL MEMBRANE PROTEIN"/>
    <property type="match status" value="1"/>
</dbReference>
<keyword evidence="5" id="KW-1185">Reference proteome</keyword>
<feature type="region of interest" description="Disordered" evidence="1">
    <location>
        <begin position="365"/>
        <end position="421"/>
    </location>
</feature>
<feature type="transmembrane region" description="Helical" evidence="2">
    <location>
        <begin position="164"/>
        <end position="187"/>
    </location>
</feature>
<dbReference type="eggNOG" id="COG4767">
    <property type="taxonomic scope" value="Bacteria"/>
</dbReference>
<feature type="transmembrane region" description="Helical" evidence="2">
    <location>
        <begin position="126"/>
        <end position="152"/>
    </location>
</feature>
<feature type="transmembrane region" description="Helical" evidence="2">
    <location>
        <begin position="47"/>
        <end position="65"/>
    </location>
</feature>
<dbReference type="InterPro" id="IPR006976">
    <property type="entry name" value="VanZ-like"/>
</dbReference>
<comment type="caution">
    <text evidence="4">The sequence shown here is derived from an EMBL/GenBank/DDBJ whole genome shotgun (WGS) entry which is preliminary data.</text>
</comment>
<keyword evidence="2" id="KW-0472">Membrane</keyword>
<sequence>MVSYLGYFSWSFMLALIAWPIFSAILTLPILALMYHRYHRVRMLAALGAYVSVLYMLGLVAFTMYPMPDDPQMYCATHHLRPQINVFRFISDLQMGGLYGLLQLLMNIALFVPFGFMVTRWWRWRWWAVIPAGFLVSMTIEFTQLTGFWGIYPCAYRQFDVNDMMTNTIGTIIGYGIAQAFTALVPVQEVDEDHINTHPGLVHRAVSYAIDWLLMLLASYPPALTIILLFYRWARPLPDGSFAFLGLTWRIGALDHVMPVFFAMAFAIMQVWIPITHRGQTLGGMFTHMTLETVPRTGWRRTVFYVIRTALLFAMIFANEIRVPSLSYIGLILVVFWFVVRKRMPWDLVPAQEIGVSTVEEPRVEGLPVEGSMNQELTVEKATNEDLPANTSSGSIGSVAHNAVEGSSQKNSVPTNYPENQ</sequence>
<feature type="transmembrane region" description="Helical" evidence="2">
    <location>
        <begin position="323"/>
        <end position="340"/>
    </location>
</feature>
<keyword evidence="2" id="KW-0812">Transmembrane</keyword>